<evidence type="ECO:0000256" key="1">
    <source>
        <dbReference type="ARBA" id="ARBA00022500"/>
    </source>
</evidence>
<dbReference type="PANTHER" id="PTHR39452:SF1">
    <property type="entry name" value="CHEY-P PHOSPHATASE CHEX"/>
    <property type="match status" value="1"/>
</dbReference>
<protein>
    <submittedName>
        <fullName evidence="3">Chemotaxis protein CheX</fullName>
    </submittedName>
</protein>
<dbReference type="AlphaFoldDB" id="A0A8J7S9K9"/>
<name>A0A8J7S9K9_9BACT</name>
<dbReference type="RefSeq" id="WP_199385810.1">
    <property type="nucleotide sequence ID" value="NZ_JAEMHM010000018.1"/>
</dbReference>
<organism evidence="3 4">
    <name type="scientific">Geomesophilobacter sediminis</name>
    <dbReference type="NCBI Taxonomy" id="2798584"/>
    <lineage>
        <taxon>Bacteria</taxon>
        <taxon>Pseudomonadati</taxon>
        <taxon>Thermodesulfobacteriota</taxon>
        <taxon>Desulfuromonadia</taxon>
        <taxon>Geobacterales</taxon>
        <taxon>Geobacteraceae</taxon>
        <taxon>Geomesophilobacter</taxon>
    </lineage>
</organism>
<gene>
    <name evidence="3" type="ORF">JFN93_19470</name>
</gene>
<dbReference type="Gene3D" id="3.40.1550.10">
    <property type="entry name" value="CheC-like"/>
    <property type="match status" value="1"/>
</dbReference>
<evidence type="ECO:0000313" key="4">
    <source>
        <dbReference type="Proteomes" id="UP000636888"/>
    </source>
</evidence>
<dbReference type="PANTHER" id="PTHR39452">
    <property type="entry name" value="CHEY-P PHOSPHATASE CHEX"/>
    <property type="match status" value="1"/>
</dbReference>
<dbReference type="GO" id="GO:0006935">
    <property type="term" value="P:chemotaxis"/>
    <property type="evidence" value="ECO:0007669"/>
    <property type="project" value="UniProtKB-KW"/>
</dbReference>
<keyword evidence="1" id="KW-0145">Chemotaxis</keyword>
<dbReference type="InterPro" id="IPR028976">
    <property type="entry name" value="CheC-like_sf"/>
</dbReference>
<dbReference type="SUPFAM" id="SSF103039">
    <property type="entry name" value="CheC-like"/>
    <property type="match status" value="1"/>
</dbReference>
<dbReference type="InterPro" id="IPR028051">
    <property type="entry name" value="CheX-like_dom"/>
</dbReference>
<dbReference type="EMBL" id="JAEMHM010000018">
    <property type="protein sequence ID" value="MBJ6726895.1"/>
    <property type="molecule type" value="Genomic_DNA"/>
</dbReference>
<evidence type="ECO:0000313" key="3">
    <source>
        <dbReference type="EMBL" id="MBJ6726895.1"/>
    </source>
</evidence>
<dbReference type="CDD" id="cd17906">
    <property type="entry name" value="CheX"/>
    <property type="match status" value="1"/>
</dbReference>
<comment type="caution">
    <text evidence="3">The sequence shown here is derived from an EMBL/GenBank/DDBJ whole genome shotgun (WGS) entry which is preliminary data.</text>
</comment>
<dbReference type="Proteomes" id="UP000636888">
    <property type="component" value="Unassembled WGS sequence"/>
</dbReference>
<keyword evidence="4" id="KW-1185">Reference proteome</keyword>
<accession>A0A8J7S9K9</accession>
<dbReference type="InterPro" id="IPR038756">
    <property type="entry name" value="CheX-like"/>
</dbReference>
<sequence>MALDAAMLNEANLTEDGVRQSITEITKGVFSMMVMLDIEDQYPLTEPVTSFHETVTSMVGLAGSHCGVLAVHCPKPLALKIASNMLGMEVEEMGEDVNDAMGEIANMIGGDVKHIFSPGGGDLSLSIPTVIYGSDYVMESVSNTESLLMPFDCGGDRFLLSFTISKL</sequence>
<evidence type="ECO:0000259" key="2">
    <source>
        <dbReference type="Pfam" id="PF13690"/>
    </source>
</evidence>
<proteinExistence type="predicted"/>
<feature type="domain" description="Chemotaxis phosphatase CheX-like" evidence="2">
    <location>
        <begin position="55"/>
        <end position="151"/>
    </location>
</feature>
<dbReference type="Pfam" id="PF13690">
    <property type="entry name" value="CheX"/>
    <property type="match status" value="1"/>
</dbReference>
<reference evidence="3" key="1">
    <citation type="submission" date="2020-12" db="EMBL/GenBank/DDBJ databases">
        <title>Geomonas sp. Red875, isolated from river sediment.</title>
        <authorList>
            <person name="Xu Z."/>
            <person name="Zhang Z."/>
            <person name="Masuda Y."/>
            <person name="Itoh H."/>
            <person name="Senoo K."/>
        </authorList>
    </citation>
    <scope>NUCLEOTIDE SEQUENCE</scope>
    <source>
        <strain evidence="3">Red875</strain>
    </source>
</reference>